<evidence type="ECO:0008006" key="13">
    <source>
        <dbReference type="Google" id="ProtNLM"/>
    </source>
</evidence>
<keyword evidence="8 10" id="KW-0472">Membrane</keyword>
<keyword evidence="6 10" id="KW-0812">Transmembrane</keyword>
<feature type="transmembrane region" description="Helical" evidence="10">
    <location>
        <begin position="36"/>
        <end position="62"/>
    </location>
</feature>
<evidence type="ECO:0000256" key="8">
    <source>
        <dbReference type="ARBA" id="ARBA00023136"/>
    </source>
</evidence>
<evidence type="ECO:0000256" key="2">
    <source>
        <dbReference type="ARBA" id="ARBA00004141"/>
    </source>
</evidence>
<dbReference type="PANTHER" id="PTHR33203">
    <property type="entry name" value="OLEOSIN"/>
    <property type="match status" value="1"/>
</dbReference>
<feature type="region of interest" description="Disordered" evidence="9">
    <location>
        <begin position="130"/>
        <end position="152"/>
    </location>
</feature>
<comment type="caution">
    <text evidence="11">The sequence shown here is derived from an EMBL/GenBank/DDBJ whole genome shotgun (WGS) entry which is preliminary data.</text>
</comment>
<feature type="transmembrane region" description="Helical" evidence="10">
    <location>
        <begin position="68"/>
        <end position="97"/>
    </location>
</feature>
<evidence type="ECO:0000256" key="1">
    <source>
        <dbReference type="ARBA" id="ARBA00002582"/>
    </source>
</evidence>
<name>A0AAN7Q5F1_9MYRT</name>
<dbReference type="PANTHER" id="PTHR33203:SF63">
    <property type="entry name" value="OLEOSIN 18.2 KDA"/>
    <property type="match status" value="1"/>
</dbReference>
<evidence type="ECO:0000256" key="7">
    <source>
        <dbReference type="ARBA" id="ARBA00022989"/>
    </source>
</evidence>
<dbReference type="EMBL" id="JAXIOK010000011">
    <property type="protein sequence ID" value="KAK4759887.1"/>
    <property type="molecule type" value="Genomic_DNA"/>
</dbReference>
<dbReference type="GO" id="GO:0050826">
    <property type="term" value="P:response to freezing"/>
    <property type="evidence" value="ECO:0007669"/>
    <property type="project" value="TreeGrafter"/>
</dbReference>
<reference evidence="11 12" key="1">
    <citation type="journal article" date="2023" name="Hortic Res">
        <title>Pangenome of water caltrop reveals structural variations and asymmetric subgenome divergence after allopolyploidization.</title>
        <authorList>
            <person name="Zhang X."/>
            <person name="Chen Y."/>
            <person name="Wang L."/>
            <person name="Yuan Y."/>
            <person name="Fang M."/>
            <person name="Shi L."/>
            <person name="Lu R."/>
            <person name="Comes H.P."/>
            <person name="Ma Y."/>
            <person name="Chen Y."/>
            <person name="Huang G."/>
            <person name="Zhou Y."/>
            <person name="Zheng Z."/>
            <person name="Qiu Y."/>
        </authorList>
    </citation>
    <scope>NUCLEOTIDE SEQUENCE [LARGE SCALE GENOMIC DNA]</scope>
    <source>
        <tissue evidence="11">Roots</tissue>
    </source>
</reference>
<dbReference type="GO" id="GO:0012511">
    <property type="term" value="C:monolayer-surrounded lipid storage body"/>
    <property type="evidence" value="ECO:0007669"/>
    <property type="project" value="InterPro"/>
</dbReference>
<comment type="function">
    <text evidence="1">May have a structural role to stabilize the lipid body during desiccation of the seed by preventing coalescence of the oil. Probably interacts with both lipid and phospholipid moieties of lipid bodies. May also provide recognition signals for specific lipase anchorage in lipolysis during seedling growth.</text>
</comment>
<evidence type="ECO:0000256" key="5">
    <source>
        <dbReference type="ARBA" id="ARBA00022677"/>
    </source>
</evidence>
<dbReference type="GO" id="GO:0016020">
    <property type="term" value="C:membrane"/>
    <property type="evidence" value="ECO:0007669"/>
    <property type="project" value="UniProtKB-SubCell"/>
</dbReference>
<organism evidence="11 12">
    <name type="scientific">Trapa incisa</name>
    <dbReference type="NCBI Taxonomy" id="236973"/>
    <lineage>
        <taxon>Eukaryota</taxon>
        <taxon>Viridiplantae</taxon>
        <taxon>Streptophyta</taxon>
        <taxon>Embryophyta</taxon>
        <taxon>Tracheophyta</taxon>
        <taxon>Spermatophyta</taxon>
        <taxon>Magnoliopsida</taxon>
        <taxon>eudicotyledons</taxon>
        <taxon>Gunneridae</taxon>
        <taxon>Pentapetalae</taxon>
        <taxon>rosids</taxon>
        <taxon>malvids</taxon>
        <taxon>Myrtales</taxon>
        <taxon>Lythraceae</taxon>
        <taxon>Trapa</taxon>
    </lineage>
</organism>
<protein>
    <recommendedName>
        <fullName evidence="13">Oleosin</fullName>
    </recommendedName>
</protein>
<keyword evidence="12" id="KW-1185">Reference proteome</keyword>
<evidence type="ECO:0000256" key="6">
    <source>
        <dbReference type="ARBA" id="ARBA00022692"/>
    </source>
</evidence>
<dbReference type="AlphaFoldDB" id="A0AAN7Q5F1"/>
<evidence type="ECO:0000256" key="3">
    <source>
        <dbReference type="ARBA" id="ARBA00004502"/>
    </source>
</evidence>
<evidence type="ECO:0000313" key="12">
    <source>
        <dbReference type="Proteomes" id="UP001345219"/>
    </source>
</evidence>
<dbReference type="GO" id="GO:0019915">
    <property type="term" value="P:lipid storage"/>
    <property type="evidence" value="ECO:0007669"/>
    <property type="project" value="TreeGrafter"/>
</dbReference>
<evidence type="ECO:0000313" key="11">
    <source>
        <dbReference type="EMBL" id="KAK4759887.1"/>
    </source>
</evidence>
<dbReference type="InterPro" id="IPR000136">
    <property type="entry name" value="Oleosin"/>
</dbReference>
<gene>
    <name evidence="11" type="ORF">SAY87_023018</name>
</gene>
<accession>A0AAN7Q5F1</accession>
<comment type="similarity">
    <text evidence="4">Belongs to the oleosin family.</text>
</comment>
<evidence type="ECO:0000256" key="4">
    <source>
        <dbReference type="ARBA" id="ARBA00010858"/>
    </source>
</evidence>
<comment type="subcellular location">
    <subcellularLocation>
        <location evidence="3">Lipid droplet</location>
    </subcellularLocation>
    <subcellularLocation>
        <location evidence="2">Membrane</location>
        <topology evidence="2">Multi-pass membrane protein</topology>
    </subcellularLocation>
</comment>
<proteinExistence type="inferred from homology"/>
<evidence type="ECO:0000256" key="10">
    <source>
        <dbReference type="SAM" id="Phobius"/>
    </source>
</evidence>
<dbReference type="Pfam" id="PF01277">
    <property type="entry name" value="Oleosin"/>
    <property type="match status" value="1"/>
</dbReference>
<dbReference type="GO" id="GO:0010344">
    <property type="term" value="P:seed oilbody biogenesis"/>
    <property type="evidence" value="ECO:0007669"/>
    <property type="project" value="TreeGrafter"/>
</dbReference>
<dbReference type="Proteomes" id="UP001345219">
    <property type="component" value="Chromosome 17"/>
</dbReference>
<evidence type="ECO:0000256" key="9">
    <source>
        <dbReference type="SAM" id="MobiDB-lite"/>
    </source>
</evidence>
<sequence>MADKDRERMLSDRGDGGTFASKVLTVMASLPVGGMLLALAGFTLFVTVVGLAIATPLFIIFSPILLPAALVVGIAVTGFLTSGAFGLTALSALSWVIRYTRQTRLSISEPMDYTKRRMLDVAGYLGQKTKAAGHQIQSRAGPPEGKAQEVRI</sequence>
<keyword evidence="5" id="KW-0551">Lipid droplet</keyword>
<keyword evidence="7 10" id="KW-1133">Transmembrane helix</keyword>